<name>A0ABZ0GIW6_9GAMM</name>
<proteinExistence type="predicted"/>
<reference evidence="2 3" key="1">
    <citation type="submission" date="2023-09" db="EMBL/GenBank/DDBJ databases">
        <authorList>
            <person name="Qi X."/>
        </authorList>
    </citation>
    <scope>NUCLEOTIDE SEQUENCE [LARGE SCALE GENOMIC DNA]</scope>
    <source>
        <strain evidence="2 3">S1-1</strain>
    </source>
</reference>
<dbReference type="Proteomes" id="UP001301442">
    <property type="component" value="Chromosome"/>
</dbReference>
<evidence type="ECO:0000313" key="2">
    <source>
        <dbReference type="EMBL" id="WOH35862.1"/>
    </source>
</evidence>
<evidence type="ECO:0000256" key="1">
    <source>
        <dbReference type="SAM" id="SignalP"/>
    </source>
</evidence>
<sequence>MQQLFVKFSVILLTSLSLISGANASDVSKENPYVMIKEVAEITFARFAREEKAIKQNPELLKDIVREELMPYITYKYASYKVLGNHFKAKKGATKEESAAHKQEIAEFMLAFKEYLITSYAQVFTLYEQQQVKFTPTKKIKTDTVMVGVDIIDDIRPTINIKFAVRKNNKTKEWQAYDLVAEGISLLDAKRKELRSILARNGVAKVTEMLKKKSQRKIVFKKNTAVDAKLTKQGTE</sequence>
<dbReference type="Pfam" id="PF05494">
    <property type="entry name" value="MlaC"/>
    <property type="match status" value="1"/>
</dbReference>
<gene>
    <name evidence="2" type="ORF">RI844_10760</name>
</gene>
<dbReference type="InterPro" id="IPR042245">
    <property type="entry name" value="Tgt2/MlaC_sf"/>
</dbReference>
<feature type="chain" id="PRO_5046920646" evidence="1">
    <location>
        <begin position="25"/>
        <end position="236"/>
    </location>
</feature>
<feature type="signal peptide" evidence="1">
    <location>
        <begin position="1"/>
        <end position="24"/>
    </location>
</feature>
<dbReference type="PANTHER" id="PTHR36573:SF1">
    <property type="entry name" value="INTERMEMBRANE PHOSPHOLIPID TRANSPORT SYSTEM BINDING PROTEIN MLAC"/>
    <property type="match status" value="1"/>
</dbReference>
<dbReference type="RefSeq" id="WP_348394678.1">
    <property type="nucleotide sequence ID" value="NZ_CP136600.1"/>
</dbReference>
<dbReference type="InterPro" id="IPR008869">
    <property type="entry name" value="MlaC/ttg2D"/>
</dbReference>
<organism evidence="2 3">
    <name type="scientific">Thalassotalea fonticola</name>
    <dbReference type="NCBI Taxonomy" id="3065649"/>
    <lineage>
        <taxon>Bacteria</taxon>
        <taxon>Pseudomonadati</taxon>
        <taxon>Pseudomonadota</taxon>
        <taxon>Gammaproteobacteria</taxon>
        <taxon>Alteromonadales</taxon>
        <taxon>Colwelliaceae</taxon>
        <taxon>Thalassotalea</taxon>
    </lineage>
</organism>
<dbReference type="EMBL" id="CP136600">
    <property type="protein sequence ID" value="WOH35862.1"/>
    <property type="molecule type" value="Genomic_DNA"/>
</dbReference>
<dbReference type="PIRSF" id="PIRSF004649">
    <property type="entry name" value="MlaC"/>
    <property type="match status" value="1"/>
</dbReference>
<accession>A0ABZ0GIW6</accession>
<dbReference type="PANTHER" id="PTHR36573">
    <property type="entry name" value="INTERMEMBRANE PHOSPHOLIPID TRANSPORT SYSTEM BINDING PROTEIN MLAC"/>
    <property type="match status" value="1"/>
</dbReference>
<evidence type="ECO:0000313" key="3">
    <source>
        <dbReference type="Proteomes" id="UP001301442"/>
    </source>
</evidence>
<dbReference type="Gene3D" id="3.10.450.710">
    <property type="entry name" value="Tgt2/MlaC"/>
    <property type="match status" value="1"/>
</dbReference>
<keyword evidence="3" id="KW-1185">Reference proteome</keyword>
<keyword evidence="1" id="KW-0732">Signal</keyword>
<protein>
    <submittedName>
        <fullName evidence="2">ABC transporter substrate-binding protein</fullName>
    </submittedName>
</protein>